<dbReference type="Pfam" id="PF23571">
    <property type="entry name" value="GH3_M"/>
    <property type="match status" value="1"/>
</dbReference>
<name>A0A9D4XIS9_PEA</name>
<dbReference type="GO" id="GO:0010279">
    <property type="term" value="F:indole-3-acetic acid amido synthetase activity"/>
    <property type="evidence" value="ECO:0007669"/>
    <property type="project" value="TreeGrafter"/>
</dbReference>
<protein>
    <recommendedName>
        <fullName evidence="3">GH3 middle domain-containing protein</fullName>
    </recommendedName>
</protein>
<evidence type="ECO:0000313" key="5">
    <source>
        <dbReference type="EMBL" id="KAI5442986.1"/>
    </source>
</evidence>
<evidence type="ECO:0000313" key="6">
    <source>
        <dbReference type="Proteomes" id="UP001058974"/>
    </source>
</evidence>
<evidence type="ECO:0000256" key="2">
    <source>
        <dbReference type="ARBA" id="ARBA00022598"/>
    </source>
</evidence>
<dbReference type="Gramene" id="Psat01G0186400-T1">
    <property type="protein sequence ID" value="KAI5442986.1"/>
    <property type="gene ID" value="KIW84_011864"/>
</dbReference>
<comment type="caution">
    <text evidence="4">The sequence shown here is derived from an EMBL/GenBank/DDBJ whole genome shotgun (WGS) entry which is preliminary data.</text>
</comment>
<evidence type="ECO:0000259" key="3">
    <source>
        <dbReference type="Pfam" id="PF23571"/>
    </source>
</evidence>
<organism evidence="4 6">
    <name type="scientific">Pisum sativum</name>
    <name type="common">Garden pea</name>
    <name type="synonym">Lathyrus oleraceus</name>
    <dbReference type="NCBI Taxonomy" id="3888"/>
    <lineage>
        <taxon>Eukaryota</taxon>
        <taxon>Viridiplantae</taxon>
        <taxon>Streptophyta</taxon>
        <taxon>Embryophyta</taxon>
        <taxon>Tracheophyta</taxon>
        <taxon>Spermatophyta</taxon>
        <taxon>Magnoliopsida</taxon>
        <taxon>eudicotyledons</taxon>
        <taxon>Gunneridae</taxon>
        <taxon>Pentapetalae</taxon>
        <taxon>rosids</taxon>
        <taxon>fabids</taxon>
        <taxon>Fabales</taxon>
        <taxon>Fabaceae</taxon>
        <taxon>Papilionoideae</taxon>
        <taxon>50 kb inversion clade</taxon>
        <taxon>NPAAA clade</taxon>
        <taxon>Hologalegina</taxon>
        <taxon>IRL clade</taxon>
        <taxon>Fabeae</taxon>
        <taxon>Lathyrus</taxon>
    </lineage>
</organism>
<dbReference type="Proteomes" id="UP001058974">
    <property type="component" value="Chromosome 4"/>
</dbReference>
<evidence type="ECO:0000256" key="1">
    <source>
        <dbReference type="ARBA" id="ARBA00008068"/>
    </source>
</evidence>
<dbReference type="InterPro" id="IPR004993">
    <property type="entry name" value="GH3"/>
</dbReference>
<dbReference type="AlphaFoldDB" id="A0A9D4XIS9"/>
<proteinExistence type="inferred from homology"/>
<keyword evidence="2" id="KW-0436">Ligase</keyword>
<dbReference type="GO" id="GO:0005737">
    <property type="term" value="C:cytoplasm"/>
    <property type="evidence" value="ECO:0007669"/>
    <property type="project" value="TreeGrafter"/>
</dbReference>
<dbReference type="EMBL" id="JAMSHJ010000001">
    <property type="protein sequence ID" value="KAI5442986.1"/>
    <property type="molecule type" value="Genomic_DNA"/>
</dbReference>
<evidence type="ECO:0000313" key="4">
    <source>
        <dbReference type="EMBL" id="KAI5419506.1"/>
    </source>
</evidence>
<sequence>MSMSTISEKQHLPNYYVHSGTSGGERKMMPAIEEDFGRRYLIFRLLMPIMNQFVPDLDKGKGMYLMFTRNESKTPGGIKTSAALTRFYKSSHFLNRSYNPFTSPNETVLCLDSYQSMYSQLLCGLCQNNEVLRVGAVFATSLIHAVRFLEKNWSLLCDDIRTGTINPLITDISVREAVMKILKSDKNLADFIQSECSKGSWQGIITRLWPNTKYVDVTVTGSMSQYIPTLDYYCNGLPLVSNIYAASEGFFGVNLNPLCKPCHVSYTLIPTMCYYEFLPVNRSNDPVNEKEQQELVDLVDVKLDQEYELVVTTYCNNGGQTQKVVLTD</sequence>
<keyword evidence="6" id="KW-1185">Reference proteome</keyword>
<dbReference type="PANTHER" id="PTHR31901:SF9">
    <property type="entry name" value="GH3 DOMAIN-CONTAINING PROTEIN"/>
    <property type="match status" value="1"/>
</dbReference>
<accession>A0A9D4XIS9</accession>
<dbReference type="Proteomes" id="UP001058974">
    <property type="component" value="Chromosome 1"/>
</dbReference>
<dbReference type="Gramene" id="Psat04G0361100-T1">
    <property type="protein sequence ID" value="KAI5419506.1"/>
    <property type="gene ID" value="KIW84_043611"/>
</dbReference>
<dbReference type="EMBL" id="JAMSHJ010000004">
    <property type="protein sequence ID" value="KAI5419506.1"/>
    <property type="molecule type" value="Genomic_DNA"/>
</dbReference>
<gene>
    <name evidence="5" type="ORF">KIW84_011864</name>
    <name evidence="4" type="ORF">KIW84_043611</name>
</gene>
<feature type="domain" description="GH3 middle" evidence="3">
    <location>
        <begin position="266"/>
        <end position="314"/>
    </location>
</feature>
<dbReference type="Pfam" id="PF03321">
    <property type="entry name" value="GH3"/>
    <property type="match status" value="1"/>
</dbReference>
<dbReference type="PANTHER" id="PTHR31901">
    <property type="entry name" value="GH3 DOMAIN-CONTAINING PROTEIN"/>
    <property type="match status" value="1"/>
</dbReference>
<comment type="similarity">
    <text evidence="1">Belongs to the IAA-amido conjugating enzyme family.</text>
</comment>
<reference evidence="4 6" key="1">
    <citation type="journal article" date="2022" name="Nat. Genet.">
        <title>Improved pea reference genome and pan-genome highlight genomic features and evolutionary characteristics.</title>
        <authorList>
            <person name="Yang T."/>
            <person name="Liu R."/>
            <person name="Luo Y."/>
            <person name="Hu S."/>
            <person name="Wang D."/>
            <person name="Wang C."/>
            <person name="Pandey M.K."/>
            <person name="Ge S."/>
            <person name="Xu Q."/>
            <person name="Li N."/>
            <person name="Li G."/>
            <person name="Huang Y."/>
            <person name="Saxena R.K."/>
            <person name="Ji Y."/>
            <person name="Li M."/>
            <person name="Yan X."/>
            <person name="He Y."/>
            <person name="Liu Y."/>
            <person name="Wang X."/>
            <person name="Xiang C."/>
            <person name="Varshney R.K."/>
            <person name="Ding H."/>
            <person name="Gao S."/>
            <person name="Zong X."/>
        </authorList>
    </citation>
    <scope>NUCLEOTIDE SEQUENCE [LARGE SCALE GENOMIC DNA]</scope>
    <source>
        <strain evidence="4 6">cv. Zhongwan 6</strain>
    </source>
</reference>
<dbReference type="InterPro" id="IPR055377">
    <property type="entry name" value="GH3_M"/>
</dbReference>